<dbReference type="GO" id="GO:0005737">
    <property type="term" value="C:cytoplasm"/>
    <property type="evidence" value="ECO:0007669"/>
    <property type="project" value="UniProtKB-SubCell"/>
</dbReference>
<comment type="function">
    <text evidence="7 8">Cell wall formation. Catalyzes the addition of glutamate to the nucleotide precursor UDP-N-acetylmuramoyl-L-alanine (UMA).</text>
</comment>
<evidence type="ECO:0000256" key="3">
    <source>
        <dbReference type="ARBA" id="ARBA00022490"/>
    </source>
</evidence>
<evidence type="ECO:0000259" key="10">
    <source>
        <dbReference type="Pfam" id="PF08245"/>
    </source>
</evidence>
<evidence type="ECO:0000256" key="5">
    <source>
        <dbReference type="ARBA" id="ARBA00022741"/>
    </source>
</evidence>
<dbReference type="InterPro" id="IPR013221">
    <property type="entry name" value="Mur_ligase_cen"/>
</dbReference>
<evidence type="ECO:0000259" key="9">
    <source>
        <dbReference type="Pfam" id="PF02875"/>
    </source>
</evidence>
<evidence type="ECO:0000313" key="11">
    <source>
        <dbReference type="EMBL" id="TRO78938.1"/>
    </source>
</evidence>
<dbReference type="GO" id="GO:0008360">
    <property type="term" value="P:regulation of cell shape"/>
    <property type="evidence" value="ECO:0007669"/>
    <property type="project" value="UniProtKB-KW"/>
</dbReference>
<reference evidence="11 12" key="1">
    <citation type="submission" date="2019-07" db="EMBL/GenBank/DDBJ databases">
        <title>Insights of Desulfuromonas acetexigens electromicrobiology.</title>
        <authorList>
            <person name="Katuri K."/>
            <person name="Sapireddy V."/>
            <person name="Shaw D.R."/>
            <person name="Saikaly P."/>
        </authorList>
    </citation>
    <scope>NUCLEOTIDE SEQUENCE [LARGE SCALE GENOMIC DNA]</scope>
    <source>
        <strain evidence="11 12">2873</strain>
    </source>
</reference>
<dbReference type="Gene3D" id="3.40.1190.10">
    <property type="entry name" value="Mur-like, catalytic domain"/>
    <property type="match status" value="1"/>
</dbReference>
<feature type="domain" description="Mur ligase central" evidence="10">
    <location>
        <begin position="114"/>
        <end position="287"/>
    </location>
</feature>
<dbReference type="PANTHER" id="PTHR43692:SF1">
    <property type="entry name" value="UDP-N-ACETYLMURAMOYLALANINE--D-GLUTAMATE LIGASE"/>
    <property type="match status" value="1"/>
</dbReference>
<dbReference type="EMBL" id="VJVV01000013">
    <property type="protein sequence ID" value="TRO78938.1"/>
    <property type="molecule type" value="Genomic_DNA"/>
</dbReference>
<dbReference type="HAMAP" id="MF_00639">
    <property type="entry name" value="MurD"/>
    <property type="match status" value="1"/>
</dbReference>
<evidence type="ECO:0000256" key="8">
    <source>
        <dbReference type="RuleBase" id="RU003664"/>
    </source>
</evidence>
<dbReference type="Pfam" id="PF08245">
    <property type="entry name" value="Mur_ligase_M"/>
    <property type="match status" value="1"/>
</dbReference>
<comment type="pathway">
    <text evidence="2 7 8">Cell wall biogenesis; peptidoglycan biosynthesis.</text>
</comment>
<dbReference type="NCBIfam" id="TIGR01087">
    <property type="entry name" value="murD"/>
    <property type="match status" value="1"/>
</dbReference>
<dbReference type="Gene3D" id="3.90.190.20">
    <property type="entry name" value="Mur ligase, C-terminal domain"/>
    <property type="match status" value="1"/>
</dbReference>
<keyword evidence="7 8" id="KW-0132">Cell division</keyword>
<keyword evidence="3 7" id="KW-0963">Cytoplasm</keyword>
<dbReference type="SUPFAM" id="SSF53244">
    <property type="entry name" value="MurD-like peptide ligases, peptide-binding domain"/>
    <property type="match status" value="1"/>
</dbReference>
<dbReference type="UniPathway" id="UPA00219"/>
<dbReference type="AlphaFoldDB" id="A0A550J6T7"/>
<keyword evidence="7 8" id="KW-0131">Cell cycle</keyword>
<dbReference type="SUPFAM" id="SSF51984">
    <property type="entry name" value="MurCD N-terminal domain"/>
    <property type="match status" value="1"/>
</dbReference>
<dbReference type="InterPro" id="IPR005762">
    <property type="entry name" value="MurD"/>
</dbReference>
<dbReference type="InterPro" id="IPR004101">
    <property type="entry name" value="Mur_ligase_C"/>
</dbReference>
<protein>
    <recommendedName>
        <fullName evidence="7 8">UDP-N-acetylmuramoylalanine--D-glutamate ligase</fullName>
        <ecNumber evidence="7 8">6.3.2.9</ecNumber>
    </recommendedName>
    <alternativeName>
        <fullName evidence="7">D-glutamic acid-adding enzyme</fullName>
    </alternativeName>
    <alternativeName>
        <fullName evidence="7">UDP-N-acetylmuramoyl-L-alanyl-D-glutamate synthetase</fullName>
    </alternativeName>
</protein>
<comment type="similarity">
    <text evidence="7">Belongs to the MurCDEF family.</text>
</comment>
<dbReference type="InterPro" id="IPR036565">
    <property type="entry name" value="Mur-like_cat_sf"/>
</dbReference>
<dbReference type="RefSeq" id="WP_092054270.1">
    <property type="nucleotide sequence ID" value="NZ_FOJJ01000005.1"/>
</dbReference>
<keyword evidence="7 8" id="KW-0961">Cell wall biogenesis/degradation</keyword>
<name>A0A550J6T7_9BACT</name>
<comment type="catalytic activity">
    <reaction evidence="7 8">
        <text>UDP-N-acetyl-alpha-D-muramoyl-L-alanine + D-glutamate + ATP = UDP-N-acetyl-alpha-D-muramoyl-L-alanyl-D-glutamate + ADP + phosphate + H(+)</text>
        <dbReference type="Rhea" id="RHEA:16429"/>
        <dbReference type="ChEBI" id="CHEBI:15378"/>
        <dbReference type="ChEBI" id="CHEBI:29986"/>
        <dbReference type="ChEBI" id="CHEBI:30616"/>
        <dbReference type="ChEBI" id="CHEBI:43474"/>
        <dbReference type="ChEBI" id="CHEBI:83898"/>
        <dbReference type="ChEBI" id="CHEBI:83900"/>
        <dbReference type="ChEBI" id="CHEBI:456216"/>
        <dbReference type="EC" id="6.3.2.9"/>
    </reaction>
</comment>
<evidence type="ECO:0000256" key="6">
    <source>
        <dbReference type="ARBA" id="ARBA00022840"/>
    </source>
</evidence>
<keyword evidence="7 8" id="KW-0133">Cell shape</keyword>
<feature type="binding site" evidence="7">
    <location>
        <begin position="116"/>
        <end position="122"/>
    </location>
    <ligand>
        <name>ATP</name>
        <dbReference type="ChEBI" id="CHEBI:30616"/>
    </ligand>
</feature>
<sequence>MRRDYRGKNVIVVGAGRTGLALCAYFAQRGAATTLSDRRRGEEIEGLELLAGLPVALDLGGHNEALFCAADLVVVSPGVPLSVPAVAAARVAGVPVLGEIEIAFDEFTAPLAAITGTNGKSTTTTVMGEIFRAWGKRTFVGGNLGTPLIEAVDEGNWDWGVAELSSFQLEAIASFRPRYALLLNLTEDHLDRYPDMASYVAAKLRIFENMGADDVAILNAEDPLVVDAVRDIRPRKEWFSSARVLDEGMGFDGSHIVWRRAGVETRFPVSELRLKGLHNVENVMAALLPPLLEGCPAAVAWGAARAFAGLPHRMVEVRVLNGVPWYNDSKGTNVGSVLKSLSGLSAPVTLIAGGKDKGGDYGVLADLIRTKVAHLILIGQASARIDQALGSLTHTLRAASLEEAVGLAQDLTPAGGAVLFSPGCSSFDMFKNYEERGDRFACAVLDLAD</sequence>
<evidence type="ECO:0000256" key="2">
    <source>
        <dbReference type="ARBA" id="ARBA00004752"/>
    </source>
</evidence>
<proteinExistence type="inferred from homology"/>
<evidence type="ECO:0000256" key="4">
    <source>
        <dbReference type="ARBA" id="ARBA00022598"/>
    </source>
</evidence>
<dbReference type="Pfam" id="PF21799">
    <property type="entry name" value="MurD-like_N"/>
    <property type="match status" value="1"/>
</dbReference>
<dbReference type="GO" id="GO:0051301">
    <property type="term" value="P:cell division"/>
    <property type="evidence" value="ECO:0007669"/>
    <property type="project" value="UniProtKB-KW"/>
</dbReference>
<feature type="domain" description="Mur ligase C-terminal" evidence="9">
    <location>
        <begin position="312"/>
        <end position="422"/>
    </location>
</feature>
<dbReference type="SUPFAM" id="SSF53623">
    <property type="entry name" value="MurD-like peptide ligases, catalytic domain"/>
    <property type="match status" value="1"/>
</dbReference>
<dbReference type="GO" id="GO:0009252">
    <property type="term" value="P:peptidoglycan biosynthetic process"/>
    <property type="evidence" value="ECO:0007669"/>
    <property type="project" value="UniProtKB-UniRule"/>
</dbReference>
<organism evidence="11 12">
    <name type="scientific">Trichloromonas acetexigens</name>
    <dbReference type="NCBI Taxonomy" id="38815"/>
    <lineage>
        <taxon>Bacteria</taxon>
        <taxon>Pseudomonadati</taxon>
        <taxon>Thermodesulfobacteriota</taxon>
        <taxon>Desulfuromonadia</taxon>
        <taxon>Desulfuromonadales</taxon>
        <taxon>Trichloromonadaceae</taxon>
        <taxon>Trichloromonas</taxon>
    </lineage>
</organism>
<accession>A0A550J6T7</accession>
<dbReference type="Gene3D" id="3.40.50.720">
    <property type="entry name" value="NAD(P)-binding Rossmann-like Domain"/>
    <property type="match status" value="1"/>
</dbReference>
<dbReference type="GO" id="GO:0071555">
    <property type="term" value="P:cell wall organization"/>
    <property type="evidence" value="ECO:0007669"/>
    <property type="project" value="UniProtKB-KW"/>
</dbReference>
<evidence type="ECO:0000313" key="12">
    <source>
        <dbReference type="Proteomes" id="UP000317155"/>
    </source>
</evidence>
<comment type="caution">
    <text evidence="11">The sequence shown here is derived from an EMBL/GenBank/DDBJ whole genome shotgun (WGS) entry which is preliminary data.</text>
</comment>
<dbReference type="GO" id="GO:0008764">
    <property type="term" value="F:UDP-N-acetylmuramoylalanine-D-glutamate ligase activity"/>
    <property type="evidence" value="ECO:0007669"/>
    <property type="project" value="UniProtKB-UniRule"/>
</dbReference>
<evidence type="ECO:0000256" key="1">
    <source>
        <dbReference type="ARBA" id="ARBA00004496"/>
    </source>
</evidence>
<dbReference type="Proteomes" id="UP000317155">
    <property type="component" value="Unassembled WGS sequence"/>
</dbReference>
<keyword evidence="5 7" id="KW-0547">Nucleotide-binding</keyword>
<dbReference type="InterPro" id="IPR036615">
    <property type="entry name" value="Mur_ligase_C_dom_sf"/>
</dbReference>
<dbReference type="EC" id="6.3.2.9" evidence="7 8"/>
<keyword evidence="7 8" id="KW-0573">Peptidoglycan synthesis</keyword>
<dbReference type="GO" id="GO:0005524">
    <property type="term" value="F:ATP binding"/>
    <property type="evidence" value="ECO:0007669"/>
    <property type="project" value="UniProtKB-UniRule"/>
</dbReference>
<evidence type="ECO:0000256" key="7">
    <source>
        <dbReference type="HAMAP-Rule" id="MF_00639"/>
    </source>
</evidence>
<dbReference type="Pfam" id="PF02875">
    <property type="entry name" value="Mur_ligase_C"/>
    <property type="match status" value="1"/>
</dbReference>
<keyword evidence="6 7" id="KW-0067">ATP-binding</keyword>
<gene>
    <name evidence="7 11" type="primary">murD</name>
    <name evidence="11" type="ORF">FL622_14735</name>
</gene>
<keyword evidence="12" id="KW-1185">Reference proteome</keyword>
<comment type="subcellular location">
    <subcellularLocation>
        <location evidence="1 7 8">Cytoplasm</location>
    </subcellularLocation>
</comment>
<dbReference type="OrthoDB" id="9809796at2"/>
<dbReference type="PANTHER" id="PTHR43692">
    <property type="entry name" value="UDP-N-ACETYLMURAMOYLALANINE--D-GLUTAMATE LIGASE"/>
    <property type="match status" value="1"/>
</dbReference>
<keyword evidence="4 7" id="KW-0436">Ligase</keyword>